<comment type="caution">
    <text evidence="1">The sequence shown here is derived from an EMBL/GenBank/DDBJ whole genome shotgun (WGS) entry which is preliminary data.</text>
</comment>
<dbReference type="RefSeq" id="WP_376871791.1">
    <property type="nucleotide sequence ID" value="NZ_JBHUHP010000002.1"/>
</dbReference>
<sequence length="120" mass="13165">MTLTNDQYPLTANILALEVDGEAVCVAEHQTVAVGELRIKAERLIEHREVQGELMTYPNGVPIDFRRISYWVEPNWIDKPQIAVAGVLSGLGAGMLGTWFLQGRRRPPPGEVDGSPTATP</sequence>
<name>A0ABW4X7Z0_9ACTN</name>
<evidence type="ECO:0000313" key="2">
    <source>
        <dbReference type="Proteomes" id="UP001597402"/>
    </source>
</evidence>
<reference evidence="2" key="1">
    <citation type="journal article" date="2019" name="Int. J. Syst. Evol. Microbiol.">
        <title>The Global Catalogue of Microorganisms (GCM) 10K type strain sequencing project: providing services to taxonomists for standard genome sequencing and annotation.</title>
        <authorList>
            <consortium name="The Broad Institute Genomics Platform"/>
            <consortium name="The Broad Institute Genome Sequencing Center for Infectious Disease"/>
            <person name="Wu L."/>
            <person name="Ma J."/>
        </authorList>
    </citation>
    <scope>NUCLEOTIDE SEQUENCE [LARGE SCALE GENOMIC DNA]</scope>
    <source>
        <strain evidence="2">JCM 3338</strain>
    </source>
</reference>
<keyword evidence="2" id="KW-1185">Reference proteome</keyword>
<gene>
    <name evidence="1" type="ORF">ACFSHS_03470</name>
</gene>
<dbReference type="EMBL" id="JBHUHP010000002">
    <property type="protein sequence ID" value="MFD2090625.1"/>
    <property type="molecule type" value="Genomic_DNA"/>
</dbReference>
<protein>
    <submittedName>
        <fullName evidence="1">Uncharacterized protein</fullName>
    </submittedName>
</protein>
<accession>A0ABW4X7Z0</accession>
<dbReference type="Proteomes" id="UP001597402">
    <property type="component" value="Unassembled WGS sequence"/>
</dbReference>
<proteinExistence type="predicted"/>
<evidence type="ECO:0000313" key="1">
    <source>
        <dbReference type="EMBL" id="MFD2090625.1"/>
    </source>
</evidence>
<organism evidence="1 2">
    <name type="scientific">Blastococcus deserti</name>
    <dbReference type="NCBI Taxonomy" id="2259033"/>
    <lineage>
        <taxon>Bacteria</taxon>
        <taxon>Bacillati</taxon>
        <taxon>Actinomycetota</taxon>
        <taxon>Actinomycetes</taxon>
        <taxon>Geodermatophilales</taxon>
        <taxon>Geodermatophilaceae</taxon>
        <taxon>Blastococcus</taxon>
    </lineage>
</organism>